<dbReference type="PRINTS" id="PR00107">
    <property type="entry name" value="PHOSPHOCPHPR"/>
</dbReference>
<dbReference type="InterPro" id="IPR050399">
    <property type="entry name" value="HPr"/>
</dbReference>
<dbReference type="Pfam" id="PF00381">
    <property type="entry name" value="PTS-HPr"/>
    <property type="match status" value="1"/>
</dbReference>
<organism evidence="6 7">
    <name type="scientific">Desulfatitalea alkaliphila</name>
    <dbReference type="NCBI Taxonomy" id="2929485"/>
    <lineage>
        <taxon>Bacteria</taxon>
        <taxon>Pseudomonadati</taxon>
        <taxon>Thermodesulfobacteriota</taxon>
        <taxon>Desulfobacteria</taxon>
        <taxon>Desulfobacterales</taxon>
        <taxon>Desulfosarcinaceae</taxon>
        <taxon>Desulfatitalea</taxon>
    </lineage>
</organism>
<dbReference type="PANTHER" id="PTHR33705:SF2">
    <property type="entry name" value="PHOSPHOCARRIER PROTEIN NPR"/>
    <property type="match status" value="1"/>
</dbReference>
<feature type="domain" description="HPr" evidence="5">
    <location>
        <begin position="8"/>
        <end position="94"/>
    </location>
</feature>
<evidence type="ECO:0000313" key="6">
    <source>
        <dbReference type="EMBL" id="MCJ8499513.1"/>
    </source>
</evidence>
<evidence type="ECO:0000256" key="4">
    <source>
        <dbReference type="ARBA" id="ARBA00022683"/>
    </source>
</evidence>
<keyword evidence="3" id="KW-0963">Cytoplasm</keyword>
<dbReference type="InterPro" id="IPR000032">
    <property type="entry name" value="HPr-like"/>
</dbReference>
<dbReference type="PANTHER" id="PTHR33705">
    <property type="entry name" value="PHOSPHOCARRIER PROTEIN HPR"/>
    <property type="match status" value="1"/>
</dbReference>
<dbReference type="GO" id="GO:0009401">
    <property type="term" value="P:phosphoenolpyruvate-dependent sugar phosphotransferase system"/>
    <property type="evidence" value="ECO:0007669"/>
    <property type="project" value="UniProtKB-KW"/>
</dbReference>
<gene>
    <name evidence="6" type="ORF">MRX98_02915</name>
</gene>
<comment type="similarity">
    <text evidence="2">Belongs to the HPr family.</text>
</comment>
<dbReference type="EMBL" id="JALJRB010000002">
    <property type="protein sequence ID" value="MCJ8499513.1"/>
    <property type="molecule type" value="Genomic_DNA"/>
</dbReference>
<dbReference type="InterPro" id="IPR001020">
    <property type="entry name" value="PTS_HPr_His_P_site"/>
</dbReference>
<dbReference type="GO" id="GO:0005737">
    <property type="term" value="C:cytoplasm"/>
    <property type="evidence" value="ECO:0007669"/>
    <property type="project" value="UniProtKB-SubCell"/>
</dbReference>
<protein>
    <submittedName>
        <fullName evidence="6">HPr family phosphocarrier protein</fullName>
    </submittedName>
</protein>
<dbReference type="RefSeq" id="WP_246902872.1">
    <property type="nucleotide sequence ID" value="NZ_JALJRB010000002.1"/>
</dbReference>
<accession>A0AA41UNH2</accession>
<dbReference type="Gene3D" id="3.30.1340.10">
    <property type="entry name" value="HPr-like"/>
    <property type="match status" value="1"/>
</dbReference>
<dbReference type="NCBIfam" id="TIGR01003">
    <property type="entry name" value="PTS_HPr_family"/>
    <property type="match status" value="1"/>
</dbReference>
<dbReference type="SUPFAM" id="SSF55594">
    <property type="entry name" value="HPr-like"/>
    <property type="match status" value="1"/>
</dbReference>
<dbReference type="AlphaFoldDB" id="A0AA41UNH2"/>
<evidence type="ECO:0000256" key="2">
    <source>
        <dbReference type="ARBA" id="ARBA00010736"/>
    </source>
</evidence>
<dbReference type="PROSITE" id="PS00369">
    <property type="entry name" value="PTS_HPR_HIS"/>
    <property type="match status" value="1"/>
</dbReference>
<comment type="subcellular location">
    <subcellularLocation>
        <location evidence="1">Cytoplasm</location>
    </subcellularLocation>
</comment>
<keyword evidence="7" id="KW-1185">Reference proteome</keyword>
<evidence type="ECO:0000313" key="7">
    <source>
        <dbReference type="Proteomes" id="UP001165427"/>
    </source>
</evidence>
<name>A0AA41UNH2_9BACT</name>
<evidence type="ECO:0000256" key="1">
    <source>
        <dbReference type="ARBA" id="ARBA00004496"/>
    </source>
</evidence>
<dbReference type="Proteomes" id="UP001165427">
    <property type="component" value="Unassembled WGS sequence"/>
</dbReference>
<proteinExistence type="inferred from homology"/>
<keyword evidence="4" id="KW-0598">Phosphotransferase system</keyword>
<evidence type="ECO:0000256" key="3">
    <source>
        <dbReference type="ARBA" id="ARBA00022490"/>
    </source>
</evidence>
<sequence length="94" mass="10165">MQSDAQNELLREVVIVNALGLHARSAAKLAKIAQKADKGVWLHHGDEQVDAKEVIDILTLGAARGDRLQIRIDAPADRDTLDQIVALVNSGFGE</sequence>
<comment type="caution">
    <text evidence="6">The sequence shown here is derived from an EMBL/GenBank/DDBJ whole genome shotgun (WGS) entry which is preliminary data.</text>
</comment>
<reference evidence="6" key="1">
    <citation type="submission" date="2022-04" db="EMBL/GenBank/DDBJ databases">
        <title>Desulfatitalea alkaliphila sp. nov., a novel anaerobic sulfate-reducing bacterium isolated from terrestrial mud volcano, Taman Peninsula, Russia.</title>
        <authorList>
            <person name="Khomyakova M.A."/>
            <person name="Merkel A.Y."/>
            <person name="Slobodkin A.I."/>
        </authorList>
    </citation>
    <scope>NUCLEOTIDE SEQUENCE</scope>
    <source>
        <strain evidence="6">M08but</strain>
    </source>
</reference>
<evidence type="ECO:0000259" key="5">
    <source>
        <dbReference type="PROSITE" id="PS51350"/>
    </source>
</evidence>
<dbReference type="PROSITE" id="PS51350">
    <property type="entry name" value="PTS_HPR_DOM"/>
    <property type="match status" value="1"/>
</dbReference>
<dbReference type="InterPro" id="IPR035895">
    <property type="entry name" value="HPr-like_sf"/>
</dbReference>